<evidence type="ECO:0000259" key="1">
    <source>
        <dbReference type="Pfam" id="PF14519"/>
    </source>
</evidence>
<dbReference type="InterPro" id="IPR028071">
    <property type="entry name" value="Macro-like_dom"/>
</dbReference>
<evidence type="ECO:0000313" key="3">
    <source>
        <dbReference type="Proteomes" id="UP000094285"/>
    </source>
</evidence>
<dbReference type="OrthoDB" id="6082470at2759"/>
<organism evidence="2 3">
    <name type="scientific">Suhomyces tanzawaensis NRRL Y-17324</name>
    <dbReference type="NCBI Taxonomy" id="984487"/>
    <lineage>
        <taxon>Eukaryota</taxon>
        <taxon>Fungi</taxon>
        <taxon>Dikarya</taxon>
        <taxon>Ascomycota</taxon>
        <taxon>Saccharomycotina</taxon>
        <taxon>Pichiomycetes</taxon>
        <taxon>Debaryomycetaceae</taxon>
        <taxon>Suhomyces</taxon>
    </lineage>
</organism>
<protein>
    <submittedName>
        <fullName evidence="2">Macro domain-like protein</fullName>
    </submittedName>
</protein>
<dbReference type="STRING" id="984487.A0A1E4SMW0"/>
<dbReference type="SUPFAM" id="SSF52949">
    <property type="entry name" value="Macro domain-like"/>
    <property type="match status" value="1"/>
</dbReference>
<dbReference type="GeneID" id="30983517"/>
<sequence>MLDSRVSCIFIDNNPDVVEQWKIVYDLATKFFQSCTSASIHLNGTFVETTIESLLSSQALCKGETAILTPTNSAAYMGAGFDRYLLEALLMTVNSPRIDYKTLERLIQEYTLEKYNGYLPISTVNEIKLPQLAYPYHESLARMNWNLTTVLAIPSMVVPEMLSEKEAKLVIVNSIWNLFLYLENSSPKNLIIPGIATGYGKLDPRIAAKLMLSTAIIYSSDFTGRDKRYSFLKKTVLLMFLLNKNYKNFENVYDINELESHVLSDLGIISARSLCETSSHIYDIDELFTFVR</sequence>
<reference evidence="3" key="1">
    <citation type="submission" date="2016-05" db="EMBL/GenBank/DDBJ databases">
        <title>Comparative genomics of biotechnologically important yeasts.</title>
        <authorList>
            <consortium name="DOE Joint Genome Institute"/>
            <person name="Riley R."/>
            <person name="Haridas S."/>
            <person name="Wolfe K.H."/>
            <person name="Lopes M.R."/>
            <person name="Hittinger C.T."/>
            <person name="Goker M."/>
            <person name="Salamov A."/>
            <person name="Wisecaver J."/>
            <person name="Long T.M."/>
            <person name="Aerts A.L."/>
            <person name="Barry K."/>
            <person name="Choi C."/>
            <person name="Clum A."/>
            <person name="Coughlan A.Y."/>
            <person name="Deshpande S."/>
            <person name="Douglass A.P."/>
            <person name="Hanson S.J."/>
            <person name="Klenk H.-P."/>
            <person name="Labutti K."/>
            <person name="Lapidus A."/>
            <person name="Lindquist E."/>
            <person name="Lipzen A."/>
            <person name="Meier-Kolthoff J.P."/>
            <person name="Ohm R.A."/>
            <person name="Otillar R.P."/>
            <person name="Pangilinan J."/>
            <person name="Peng Y."/>
            <person name="Rokas A."/>
            <person name="Rosa C.A."/>
            <person name="Scheuner C."/>
            <person name="Sibirny A.A."/>
            <person name="Slot J.C."/>
            <person name="Stielow J.B."/>
            <person name="Sun H."/>
            <person name="Kurtzman C.P."/>
            <person name="Blackwell M."/>
            <person name="Grigoriev I.V."/>
            <person name="Jeffries T.W."/>
        </authorList>
    </citation>
    <scope>NUCLEOTIDE SEQUENCE [LARGE SCALE GENOMIC DNA]</scope>
    <source>
        <strain evidence="3">NRRL Y-17324</strain>
    </source>
</reference>
<keyword evidence="3" id="KW-1185">Reference proteome</keyword>
<feature type="domain" description="Macro-like" evidence="1">
    <location>
        <begin position="57"/>
        <end position="249"/>
    </location>
</feature>
<name>A0A1E4SMW0_9ASCO</name>
<accession>A0A1E4SMW0</accession>
<dbReference type="Gene3D" id="3.40.220.10">
    <property type="entry name" value="Leucine Aminopeptidase, subunit E, domain 1"/>
    <property type="match status" value="1"/>
</dbReference>
<evidence type="ECO:0000313" key="2">
    <source>
        <dbReference type="EMBL" id="ODV80853.1"/>
    </source>
</evidence>
<dbReference type="InterPro" id="IPR043472">
    <property type="entry name" value="Macro_dom-like"/>
</dbReference>
<proteinExistence type="predicted"/>
<dbReference type="Proteomes" id="UP000094285">
    <property type="component" value="Unassembled WGS sequence"/>
</dbReference>
<dbReference type="RefSeq" id="XP_020065975.1">
    <property type="nucleotide sequence ID" value="XM_020209381.1"/>
</dbReference>
<gene>
    <name evidence="2" type="ORF">CANTADRAFT_46773</name>
</gene>
<dbReference type="Pfam" id="PF14519">
    <property type="entry name" value="Macro_2"/>
    <property type="match status" value="1"/>
</dbReference>
<dbReference type="EMBL" id="KV453910">
    <property type="protein sequence ID" value="ODV80853.1"/>
    <property type="molecule type" value="Genomic_DNA"/>
</dbReference>
<dbReference type="AlphaFoldDB" id="A0A1E4SMW0"/>